<proteinExistence type="predicted"/>
<reference evidence="2" key="1">
    <citation type="journal article" date="2019" name="Sci. Rep.">
        <title>Draft genome of Tanacetum cinerariifolium, the natural source of mosquito coil.</title>
        <authorList>
            <person name="Yamashiro T."/>
            <person name="Shiraishi A."/>
            <person name="Satake H."/>
            <person name="Nakayama K."/>
        </authorList>
    </citation>
    <scope>NUCLEOTIDE SEQUENCE</scope>
</reference>
<feature type="region of interest" description="Disordered" evidence="1">
    <location>
        <begin position="1"/>
        <end position="33"/>
    </location>
</feature>
<sequence>FKTILSDELSDANFEENPLIPRPPPKPPDIETDAGEEIPVAMNDKDEDVDYSSFISVIYPEMFLFLLSAESEDIIFDPGLSPGD</sequence>
<evidence type="ECO:0008006" key="3">
    <source>
        <dbReference type="Google" id="ProtNLM"/>
    </source>
</evidence>
<accession>A0A699Q127</accession>
<gene>
    <name evidence="2" type="ORF">Tci_828082</name>
</gene>
<feature type="non-terminal residue" evidence="2">
    <location>
        <position position="1"/>
    </location>
</feature>
<dbReference type="EMBL" id="BKCJ010968065">
    <property type="protein sequence ID" value="GFC56112.1"/>
    <property type="molecule type" value="Genomic_DNA"/>
</dbReference>
<protein>
    <recommendedName>
        <fullName evidence="3">Reverse transcriptase domain-containing protein</fullName>
    </recommendedName>
</protein>
<evidence type="ECO:0000313" key="2">
    <source>
        <dbReference type="EMBL" id="GFC56112.1"/>
    </source>
</evidence>
<name>A0A699Q127_TANCI</name>
<organism evidence="2">
    <name type="scientific">Tanacetum cinerariifolium</name>
    <name type="common">Dalmatian daisy</name>
    <name type="synonym">Chrysanthemum cinerariifolium</name>
    <dbReference type="NCBI Taxonomy" id="118510"/>
    <lineage>
        <taxon>Eukaryota</taxon>
        <taxon>Viridiplantae</taxon>
        <taxon>Streptophyta</taxon>
        <taxon>Embryophyta</taxon>
        <taxon>Tracheophyta</taxon>
        <taxon>Spermatophyta</taxon>
        <taxon>Magnoliopsida</taxon>
        <taxon>eudicotyledons</taxon>
        <taxon>Gunneridae</taxon>
        <taxon>Pentapetalae</taxon>
        <taxon>asterids</taxon>
        <taxon>campanulids</taxon>
        <taxon>Asterales</taxon>
        <taxon>Asteraceae</taxon>
        <taxon>Asteroideae</taxon>
        <taxon>Anthemideae</taxon>
        <taxon>Anthemidinae</taxon>
        <taxon>Tanacetum</taxon>
    </lineage>
</organism>
<comment type="caution">
    <text evidence="2">The sequence shown here is derived from an EMBL/GenBank/DDBJ whole genome shotgun (WGS) entry which is preliminary data.</text>
</comment>
<dbReference type="AlphaFoldDB" id="A0A699Q127"/>
<evidence type="ECO:0000256" key="1">
    <source>
        <dbReference type="SAM" id="MobiDB-lite"/>
    </source>
</evidence>